<name>A0A222VVA7_9PSEU</name>
<feature type="binding site" evidence="6">
    <location>
        <position position="83"/>
    </location>
    <ligand>
        <name>substrate</name>
    </ligand>
</feature>
<dbReference type="Pfam" id="PF00557">
    <property type="entry name" value="Peptidase_M24"/>
    <property type="match status" value="1"/>
</dbReference>
<feature type="binding site" evidence="6">
    <location>
        <position position="111"/>
    </location>
    <ligand>
        <name>a divalent metal cation</name>
        <dbReference type="ChEBI" id="CHEBI:60240"/>
        <label>1</label>
    </ligand>
</feature>
<keyword evidence="2 6" id="KW-0031">Aminopeptidase</keyword>
<feature type="binding site" evidence="6">
    <location>
        <position position="181"/>
    </location>
    <ligand>
        <name>substrate</name>
    </ligand>
</feature>
<keyword evidence="9" id="KW-1185">Reference proteome</keyword>
<reference evidence="8 9" key="1">
    <citation type="submission" date="2016-10" db="EMBL/GenBank/DDBJ databases">
        <authorList>
            <person name="de Groot N.N."/>
        </authorList>
    </citation>
    <scope>NUCLEOTIDE SEQUENCE [LARGE SCALE GENOMIC DNA]</scope>
    <source>
        <strain evidence="8 9">CGMCC 4.5506</strain>
    </source>
</reference>
<keyword evidence="4 6" id="KW-0479">Metal-binding</keyword>
<evidence type="ECO:0000256" key="5">
    <source>
        <dbReference type="ARBA" id="ARBA00022801"/>
    </source>
</evidence>
<dbReference type="InterPro" id="IPR036005">
    <property type="entry name" value="Creatinase/aminopeptidase-like"/>
</dbReference>
<dbReference type="Gene3D" id="3.90.230.10">
    <property type="entry name" value="Creatinase/methionine aminopeptidase superfamily"/>
    <property type="match status" value="1"/>
</dbReference>
<comment type="catalytic activity">
    <reaction evidence="6 7">
        <text>Release of N-terminal amino acids, preferentially methionine, from peptides and arylamides.</text>
        <dbReference type="EC" id="3.4.11.18"/>
    </reaction>
</comment>
<protein>
    <recommendedName>
        <fullName evidence="6 7">Methionine aminopeptidase</fullName>
        <shortName evidence="6">MAP</shortName>
        <shortName evidence="6">MetAP</shortName>
        <ecNumber evidence="6 7">3.4.11.18</ecNumber>
    </recommendedName>
    <alternativeName>
        <fullName evidence="6">Peptidase M</fullName>
    </alternativeName>
</protein>
<evidence type="ECO:0000256" key="6">
    <source>
        <dbReference type="HAMAP-Rule" id="MF_01974"/>
    </source>
</evidence>
<feature type="binding site" evidence="6">
    <location>
        <position position="239"/>
    </location>
    <ligand>
        <name>a divalent metal cation</name>
        <dbReference type="ChEBI" id="CHEBI:60240"/>
        <label>2</label>
        <note>catalytic</note>
    </ligand>
</feature>
<dbReference type="GO" id="GO:0046872">
    <property type="term" value="F:metal ion binding"/>
    <property type="evidence" value="ECO:0007669"/>
    <property type="project" value="UniProtKB-UniRule"/>
</dbReference>
<dbReference type="InterPro" id="IPR002467">
    <property type="entry name" value="Pept_M24A_MAP1"/>
</dbReference>
<comment type="function">
    <text evidence="1 6">Removes the N-terminal methionine from nascent proteins. The N-terminal methionine is often cleaved when the second residue in the primary sequence is small and uncharged (Met-Ala-, Cys, Gly, Pro, Ser, Thr, or Val). Requires deformylation of the N(alpha)-formylated initiator methionine before it can be hydrolyzed.</text>
</comment>
<evidence type="ECO:0000256" key="1">
    <source>
        <dbReference type="ARBA" id="ARBA00002521"/>
    </source>
</evidence>
<feature type="binding site" evidence="6">
    <location>
        <position position="207"/>
    </location>
    <ligand>
        <name>a divalent metal cation</name>
        <dbReference type="ChEBI" id="CHEBI:60240"/>
        <label>2</label>
        <note>catalytic</note>
    </ligand>
</feature>
<sequence length="255" mass="26589">MIELKTPGEIDAMRIAGKVVATALREVREHAAVGTSLLELDEVAADVLAKAGATSPFLNYHPGWAPSAFPAVLCASVNDAVVHGIPTGYRLREGDLLSVDFGAGVDGWYGDAAISFVVGQADRRDLDLIATTERALAAGIAAAVEGNRLGDIGHAIGAVGRKAGYGLLADHGGHGIGRTMHEEPHVPNEGRRGKGLRLHKGMVFAIEPMFVAGGGDEYRTADDGWTLHTKDGSRAAHVEHTVAVTADGPRVLTAP</sequence>
<dbReference type="EC" id="3.4.11.18" evidence="6 7"/>
<keyword evidence="3 6" id="KW-0645">Protease</keyword>
<dbReference type="CDD" id="cd01086">
    <property type="entry name" value="MetAP1"/>
    <property type="match status" value="1"/>
</dbReference>
<dbReference type="PRINTS" id="PR00599">
    <property type="entry name" value="MAPEPTIDASE"/>
</dbReference>
<comment type="similarity">
    <text evidence="6">Belongs to the peptidase M24A family. Methionine aminopeptidase type 1 subfamily.</text>
</comment>
<comment type="subunit">
    <text evidence="6">Monomer.</text>
</comment>
<dbReference type="NCBIfam" id="TIGR00500">
    <property type="entry name" value="met_pdase_I"/>
    <property type="match status" value="1"/>
</dbReference>
<proteinExistence type="inferred from homology"/>
<dbReference type="OrthoDB" id="9802055at2"/>
<feature type="binding site" evidence="6">
    <location>
        <position position="174"/>
    </location>
    <ligand>
        <name>a divalent metal cation</name>
        <dbReference type="ChEBI" id="CHEBI:60240"/>
        <label>2</label>
        <note>catalytic</note>
    </ligand>
</feature>
<evidence type="ECO:0000256" key="3">
    <source>
        <dbReference type="ARBA" id="ARBA00022670"/>
    </source>
</evidence>
<dbReference type="SUPFAM" id="SSF55920">
    <property type="entry name" value="Creatinase/aminopeptidase"/>
    <property type="match status" value="1"/>
</dbReference>
<keyword evidence="5 6" id="KW-0378">Hydrolase</keyword>
<evidence type="ECO:0000313" key="8">
    <source>
        <dbReference type="EMBL" id="SDD72735.1"/>
    </source>
</evidence>
<gene>
    <name evidence="6" type="primary">map</name>
    <name evidence="8" type="ORF">SAMN05421630_111258</name>
</gene>
<evidence type="ECO:0000256" key="2">
    <source>
        <dbReference type="ARBA" id="ARBA00022438"/>
    </source>
</evidence>
<dbReference type="EMBL" id="FMZE01000011">
    <property type="protein sequence ID" value="SDD72735.1"/>
    <property type="molecule type" value="Genomic_DNA"/>
</dbReference>
<accession>A0A222VVA7</accession>
<dbReference type="InterPro" id="IPR001714">
    <property type="entry name" value="Pept_M24_MAP"/>
</dbReference>
<dbReference type="GO" id="GO:0005829">
    <property type="term" value="C:cytosol"/>
    <property type="evidence" value="ECO:0007669"/>
    <property type="project" value="TreeGrafter"/>
</dbReference>
<feature type="binding site" evidence="6">
    <location>
        <position position="100"/>
    </location>
    <ligand>
        <name>a divalent metal cation</name>
        <dbReference type="ChEBI" id="CHEBI:60240"/>
        <label>1</label>
    </ligand>
</feature>
<dbReference type="RefSeq" id="WP_091809408.1">
    <property type="nucleotide sequence ID" value="NZ_CP016353.1"/>
</dbReference>
<comment type="cofactor">
    <cofactor evidence="6">
        <name>Co(2+)</name>
        <dbReference type="ChEBI" id="CHEBI:48828"/>
    </cofactor>
    <cofactor evidence="6">
        <name>Zn(2+)</name>
        <dbReference type="ChEBI" id="CHEBI:29105"/>
    </cofactor>
    <cofactor evidence="6">
        <name>Mn(2+)</name>
        <dbReference type="ChEBI" id="CHEBI:29035"/>
    </cofactor>
    <cofactor evidence="6">
        <name>Fe(2+)</name>
        <dbReference type="ChEBI" id="CHEBI:29033"/>
    </cofactor>
    <text evidence="6">Binds 2 divalent metal cations per subunit. Has a high-affinity and a low affinity metal-binding site. The true nature of the physiological cofactor is under debate. The enzyme is active with cobalt, zinc, manganese or divalent iron ions. Most likely, methionine aminopeptidases function as mononuclear Fe(2+)-metalloproteases under physiological conditions, and the catalytically relevant metal-binding site has been assigned to the histidine-containing high-affinity site.</text>
</comment>
<dbReference type="PANTHER" id="PTHR43330">
    <property type="entry name" value="METHIONINE AMINOPEPTIDASE"/>
    <property type="match status" value="1"/>
</dbReference>
<dbReference type="Proteomes" id="UP000199494">
    <property type="component" value="Unassembled WGS sequence"/>
</dbReference>
<dbReference type="HAMAP" id="MF_01974">
    <property type="entry name" value="MetAP_1"/>
    <property type="match status" value="1"/>
</dbReference>
<dbReference type="InterPro" id="IPR000994">
    <property type="entry name" value="Pept_M24"/>
</dbReference>
<feature type="binding site" evidence="6">
    <location>
        <position position="111"/>
    </location>
    <ligand>
        <name>a divalent metal cation</name>
        <dbReference type="ChEBI" id="CHEBI:60240"/>
        <label>2</label>
        <note>catalytic</note>
    </ligand>
</feature>
<evidence type="ECO:0000313" key="9">
    <source>
        <dbReference type="Proteomes" id="UP000199494"/>
    </source>
</evidence>
<dbReference type="PANTHER" id="PTHR43330:SF27">
    <property type="entry name" value="METHIONINE AMINOPEPTIDASE"/>
    <property type="match status" value="1"/>
</dbReference>
<dbReference type="AlphaFoldDB" id="A0A222VVA7"/>
<dbReference type="STRING" id="530584.SAMN05421630_111258"/>
<feature type="binding site" evidence="6">
    <location>
        <position position="239"/>
    </location>
    <ligand>
        <name>a divalent metal cation</name>
        <dbReference type="ChEBI" id="CHEBI:60240"/>
        <label>1</label>
    </ligand>
</feature>
<dbReference type="KEGG" id="pmad:BAY61_25880"/>
<evidence type="ECO:0000256" key="7">
    <source>
        <dbReference type="RuleBase" id="RU003653"/>
    </source>
</evidence>
<organism evidence="8 9">
    <name type="scientific">Prauserella marina</name>
    <dbReference type="NCBI Taxonomy" id="530584"/>
    <lineage>
        <taxon>Bacteria</taxon>
        <taxon>Bacillati</taxon>
        <taxon>Actinomycetota</taxon>
        <taxon>Actinomycetes</taxon>
        <taxon>Pseudonocardiales</taxon>
        <taxon>Pseudonocardiaceae</taxon>
        <taxon>Prauserella</taxon>
    </lineage>
</organism>
<dbReference type="GO" id="GO:0006508">
    <property type="term" value="P:proteolysis"/>
    <property type="evidence" value="ECO:0007669"/>
    <property type="project" value="UniProtKB-KW"/>
</dbReference>
<evidence type="ECO:0000256" key="4">
    <source>
        <dbReference type="ARBA" id="ARBA00022723"/>
    </source>
</evidence>
<dbReference type="GO" id="GO:0004239">
    <property type="term" value="F:initiator methionyl aminopeptidase activity"/>
    <property type="evidence" value="ECO:0007669"/>
    <property type="project" value="UniProtKB-UniRule"/>
</dbReference>
<dbReference type="GO" id="GO:0070006">
    <property type="term" value="F:metalloaminopeptidase activity"/>
    <property type="evidence" value="ECO:0007669"/>
    <property type="project" value="UniProtKB-UniRule"/>
</dbReference>